<reference evidence="24" key="2">
    <citation type="submission" date="2025-09" db="UniProtKB">
        <authorList>
            <consortium name="Ensembl"/>
        </authorList>
    </citation>
    <scope>IDENTIFICATION</scope>
</reference>
<evidence type="ECO:0000256" key="3">
    <source>
        <dbReference type="ARBA" id="ARBA00004300"/>
    </source>
</evidence>
<evidence type="ECO:0000256" key="1">
    <source>
        <dbReference type="ARBA" id="ARBA00001526"/>
    </source>
</evidence>
<evidence type="ECO:0000256" key="11">
    <source>
        <dbReference type="ARBA" id="ARBA00022763"/>
    </source>
</evidence>
<evidence type="ECO:0000259" key="23">
    <source>
        <dbReference type="SMART" id="SM00849"/>
    </source>
</evidence>
<comment type="similarity">
    <text evidence="5">Belongs to the DNA repair metallo-beta-lactamase (DRMBL) family.</text>
</comment>
<name>A0A8C6X586_NAJNA</name>
<sequence>MKFLLPVDIFLNISIPTYPLFYKCIWNFTDARVHLNFSEFFKYSSLFIVFIGAGVMNGTLIAGTPIAVDFWNIRKAKQARLFFLSHMHSDHTAGLSSTWNQPVYCSPVTGQILHLKLKVAKQWIRPLEVGDSHVVALDDIGRETMTVTLIDANHCPGSVMFLFEGYFGVILYTGDFRYTPNMQQDPVLRNSKLINVLYLDNTNCCPEIILPSQEQATEQIKKLIRDHPDHQVKIGTYSLGKESLLVKLAQEFHTWIVVSPQKLELMHLLEIEDVFTSEEGAGWIHAVDFSEICKETITNWNQSHPTIAILPTSRPVKSRHPNMHVVPYSDHSSFQELVEFVAWLKPCSIIPVVKNEVCQVYFQQYLSSENNSLVKSKVPESVKQVMQNKKKEKPIKLLKLSVSRHAPRGVCFDSPEECTGENEYYPETEISEQCCLEPTNGTLPYSRQEQCAQFPQCEEKQEEIILEPSNSENDRVLPVVESESMFSIKDHLKDNADNEFKNCHTVVTSACTCTFSSDRKDAISTLERVPSSCENSDCLAQPVLDNDVFSTASPSDQIHRVASQQVLKDLFQGYDLSPLNTSKRKSLENFDLQVEKYLKRGRVSAGIE</sequence>
<proteinExistence type="inferred from homology"/>
<keyword evidence="7" id="KW-0158">Chromosome</keyword>
<dbReference type="Ensembl" id="ENSNNAT00000009616.1">
    <property type="protein sequence ID" value="ENSNNAP00000009169.1"/>
    <property type="gene ID" value="ENSNNAG00000006167.1"/>
</dbReference>
<evidence type="ECO:0000256" key="4">
    <source>
        <dbReference type="ARBA" id="ARBA00004574"/>
    </source>
</evidence>
<dbReference type="GO" id="GO:0042803">
    <property type="term" value="F:protein homodimerization activity"/>
    <property type="evidence" value="ECO:0007669"/>
    <property type="project" value="Ensembl"/>
</dbReference>
<keyword evidence="9" id="KW-1017">Isopeptide bond</keyword>
<dbReference type="GO" id="GO:0044877">
    <property type="term" value="F:protein-containing complex binding"/>
    <property type="evidence" value="ECO:0007669"/>
    <property type="project" value="Ensembl"/>
</dbReference>
<evidence type="ECO:0000256" key="21">
    <source>
        <dbReference type="ARBA" id="ARBA00042738"/>
    </source>
</evidence>
<evidence type="ECO:0000256" key="17">
    <source>
        <dbReference type="ARBA" id="ARBA00023212"/>
    </source>
</evidence>
<dbReference type="GO" id="GO:0031848">
    <property type="term" value="P:protection from non-homologous end joining at telomere"/>
    <property type="evidence" value="ECO:0007669"/>
    <property type="project" value="Ensembl"/>
</dbReference>
<keyword evidence="17" id="KW-0206">Cytoskeleton</keyword>
<dbReference type="FunFam" id="3.60.15.10:FF:000022">
    <property type="entry name" value="DNA cross-link repair 1B"/>
    <property type="match status" value="1"/>
</dbReference>
<dbReference type="GO" id="GO:0031627">
    <property type="term" value="P:telomeric loop formation"/>
    <property type="evidence" value="ECO:0007669"/>
    <property type="project" value="Ensembl"/>
</dbReference>
<dbReference type="GO" id="GO:0005813">
    <property type="term" value="C:centrosome"/>
    <property type="evidence" value="ECO:0007669"/>
    <property type="project" value="UniProtKB-SubCell"/>
</dbReference>
<keyword evidence="18" id="KW-0539">Nucleus</keyword>
<evidence type="ECO:0000256" key="9">
    <source>
        <dbReference type="ARBA" id="ARBA00022499"/>
    </source>
</evidence>
<keyword evidence="13" id="KW-0269">Exonuclease</keyword>
<organism evidence="24 25">
    <name type="scientific">Naja naja</name>
    <name type="common">Indian cobra</name>
    <dbReference type="NCBI Taxonomy" id="35670"/>
    <lineage>
        <taxon>Eukaryota</taxon>
        <taxon>Metazoa</taxon>
        <taxon>Chordata</taxon>
        <taxon>Craniata</taxon>
        <taxon>Vertebrata</taxon>
        <taxon>Euteleostomi</taxon>
        <taxon>Lepidosauria</taxon>
        <taxon>Squamata</taxon>
        <taxon>Bifurcata</taxon>
        <taxon>Unidentata</taxon>
        <taxon>Episquamata</taxon>
        <taxon>Toxicofera</taxon>
        <taxon>Serpentes</taxon>
        <taxon>Colubroidea</taxon>
        <taxon>Elapidae</taxon>
        <taxon>Elapinae</taxon>
        <taxon>Naja</taxon>
    </lineage>
</organism>
<keyword evidence="22" id="KW-0472">Membrane</keyword>
<evidence type="ECO:0000256" key="14">
    <source>
        <dbReference type="ARBA" id="ARBA00022843"/>
    </source>
</evidence>
<feature type="transmembrane region" description="Helical" evidence="22">
    <location>
        <begin position="46"/>
        <end position="71"/>
    </location>
</feature>
<keyword evidence="8" id="KW-0963">Cytoplasm</keyword>
<dbReference type="CDD" id="cd16273">
    <property type="entry name" value="SNM1A-1C-like_MBL-fold"/>
    <property type="match status" value="1"/>
</dbReference>
<evidence type="ECO:0000313" key="25">
    <source>
        <dbReference type="Proteomes" id="UP000694559"/>
    </source>
</evidence>
<dbReference type="InterPro" id="IPR011084">
    <property type="entry name" value="DRMBL"/>
</dbReference>
<evidence type="ECO:0000256" key="5">
    <source>
        <dbReference type="ARBA" id="ARBA00010304"/>
    </source>
</evidence>
<dbReference type="InterPro" id="IPR036866">
    <property type="entry name" value="RibonucZ/Hydroxyglut_hydro"/>
</dbReference>
<evidence type="ECO:0000313" key="24">
    <source>
        <dbReference type="Ensembl" id="ENSNNAP00000009169.1"/>
    </source>
</evidence>
<dbReference type="GO" id="GO:0010833">
    <property type="term" value="P:telomere maintenance via telomere lengthening"/>
    <property type="evidence" value="ECO:0007669"/>
    <property type="project" value="Ensembl"/>
</dbReference>
<dbReference type="GO" id="GO:0000781">
    <property type="term" value="C:chromosome, telomeric region"/>
    <property type="evidence" value="ECO:0007669"/>
    <property type="project" value="UniProtKB-SubCell"/>
</dbReference>
<keyword evidence="15" id="KW-0779">Telomere</keyword>
<evidence type="ECO:0000256" key="10">
    <source>
        <dbReference type="ARBA" id="ARBA00022722"/>
    </source>
</evidence>
<dbReference type="GO" id="GO:0035312">
    <property type="term" value="F:5'-3' DNA exonuclease activity"/>
    <property type="evidence" value="ECO:0007669"/>
    <property type="project" value="TreeGrafter"/>
</dbReference>
<comment type="catalytic activity">
    <reaction evidence="1">
        <text>a beta-lactam + H2O = a substituted beta-amino acid</text>
        <dbReference type="Rhea" id="RHEA:20401"/>
        <dbReference type="ChEBI" id="CHEBI:15377"/>
        <dbReference type="ChEBI" id="CHEBI:35627"/>
        <dbReference type="ChEBI" id="CHEBI:140347"/>
        <dbReference type="EC" id="3.5.2.6"/>
    </reaction>
</comment>
<dbReference type="InterPro" id="IPR001279">
    <property type="entry name" value="Metallo-B-lactamas"/>
</dbReference>
<dbReference type="PANTHER" id="PTHR23240:SF26">
    <property type="entry name" value="5' EXONUCLEASE APOLLO"/>
    <property type="match status" value="1"/>
</dbReference>
<dbReference type="PANTHER" id="PTHR23240">
    <property type="entry name" value="DNA CROSS-LINK REPAIR PROTEIN PSO2/SNM1-RELATED"/>
    <property type="match status" value="1"/>
</dbReference>
<dbReference type="FunFam" id="3.40.50.12650:FF:000003">
    <property type="entry name" value="DNA cross-link repair 1B"/>
    <property type="match status" value="1"/>
</dbReference>
<evidence type="ECO:0000256" key="19">
    <source>
        <dbReference type="ARBA" id="ARBA00039555"/>
    </source>
</evidence>
<dbReference type="OrthoDB" id="262529at2759"/>
<evidence type="ECO:0000256" key="15">
    <source>
        <dbReference type="ARBA" id="ARBA00022895"/>
    </source>
</evidence>
<evidence type="ECO:0000256" key="16">
    <source>
        <dbReference type="ARBA" id="ARBA00023204"/>
    </source>
</evidence>
<evidence type="ECO:0000256" key="2">
    <source>
        <dbReference type="ARBA" id="ARBA00004123"/>
    </source>
</evidence>
<keyword evidence="16" id="KW-0234">DNA repair</keyword>
<dbReference type="SMART" id="SM00849">
    <property type="entry name" value="Lactamase_B"/>
    <property type="match status" value="1"/>
</dbReference>
<dbReference type="Gene3D" id="3.40.50.12650">
    <property type="match status" value="1"/>
</dbReference>
<evidence type="ECO:0000256" key="6">
    <source>
        <dbReference type="ARBA" id="ARBA00012865"/>
    </source>
</evidence>
<keyword evidence="22" id="KW-0812">Transmembrane</keyword>
<evidence type="ECO:0000256" key="22">
    <source>
        <dbReference type="SAM" id="Phobius"/>
    </source>
</evidence>
<evidence type="ECO:0000256" key="7">
    <source>
        <dbReference type="ARBA" id="ARBA00022454"/>
    </source>
</evidence>
<evidence type="ECO:0000256" key="18">
    <source>
        <dbReference type="ARBA" id="ARBA00023242"/>
    </source>
</evidence>
<evidence type="ECO:0000256" key="12">
    <source>
        <dbReference type="ARBA" id="ARBA00022801"/>
    </source>
</evidence>
<gene>
    <name evidence="24" type="primary">DCLRE1B</name>
</gene>
<dbReference type="GeneTree" id="ENSGT00940000158175"/>
<keyword evidence="25" id="KW-1185">Reference proteome</keyword>
<keyword evidence="14" id="KW-0832">Ubl conjugation</keyword>
<evidence type="ECO:0000256" key="8">
    <source>
        <dbReference type="ARBA" id="ARBA00022490"/>
    </source>
</evidence>
<dbReference type="SUPFAM" id="SSF56281">
    <property type="entry name" value="Metallo-hydrolase/oxidoreductase"/>
    <property type="match status" value="1"/>
</dbReference>
<evidence type="ECO:0000256" key="13">
    <source>
        <dbReference type="ARBA" id="ARBA00022839"/>
    </source>
</evidence>
<keyword evidence="12" id="KW-0378">Hydrolase</keyword>
<dbReference type="GO" id="GO:0006303">
    <property type="term" value="P:double-strand break repair via nonhomologous end joining"/>
    <property type="evidence" value="ECO:0007669"/>
    <property type="project" value="TreeGrafter"/>
</dbReference>
<keyword evidence="10" id="KW-0540">Nuclease</keyword>
<keyword evidence="11" id="KW-0227">DNA damage</keyword>
<protein>
    <recommendedName>
        <fullName evidence="19">5' exonuclease Apollo</fullName>
        <ecNumber evidence="6">3.5.2.6</ecNumber>
    </recommendedName>
    <alternativeName>
        <fullName evidence="20">DNA cross-link repair 1B protein</fullName>
    </alternativeName>
    <alternativeName>
        <fullName evidence="21">SNM1 homolog B</fullName>
    </alternativeName>
</protein>
<dbReference type="EC" id="3.5.2.6" evidence="6"/>
<dbReference type="Pfam" id="PF07522">
    <property type="entry name" value="DRMBL"/>
    <property type="match status" value="1"/>
</dbReference>
<evidence type="ECO:0000256" key="20">
    <source>
        <dbReference type="ARBA" id="ARBA00041693"/>
    </source>
</evidence>
<dbReference type="GO" id="GO:0003684">
    <property type="term" value="F:damaged DNA binding"/>
    <property type="evidence" value="ECO:0007669"/>
    <property type="project" value="TreeGrafter"/>
</dbReference>
<keyword evidence="22" id="KW-1133">Transmembrane helix</keyword>
<dbReference type="GO" id="GO:0008800">
    <property type="term" value="F:beta-lactamase activity"/>
    <property type="evidence" value="ECO:0007669"/>
    <property type="project" value="UniProtKB-EC"/>
</dbReference>
<dbReference type="OMA" id="EMQRETM"/>
<dbReference type="GO" id="GO:0016604">
    <property type="term" value="C:nuclear body"/>
    <property type="evidence" value="ECO:0007669"/>
    <property type="project" value="Ensembl"/>
</dbReference>
<accession>A0A8C6X586</accession>
<dbReference type="AlphaFoldDB" id="A0A8C6X586"/>
<feature type="domain" description="Metallo-beta-lactamase" evidence="23">
    <location>
        <begin position="55"/>
        <end position="227"/>
    </location>
</feature>
<dbReference type="Proteomes" id="UP000694559">
    <property type="component" value="Unplaced"/>
</dbReference>
<reference evidence="24" key="1">
    <citation type="submission" date="2025-08" db="UniProtKB">
        <authorList>
            <consortium name="Ensembl"/>
        </authorList>
    </citation>
    <scope>IDENTIFICATION</scope>
</reference>
<dbReference type="Gene3D" id="3.60.15.10">
    <property type="entry name" value="Ribonuclease Z/Hydroxyacylglutathione hydrolase-like"/>
    <property type="match status" value="1"/>
</dbReference>
<dbReference type="GO" id="GO:0031860">
    <property type="term" value="P:telomeric 3' overhang formation"/>
    <property type="evidence" value="ECO:0007669"/>
    <property type="project" value="Ensembl"/>
</dbReference>
<dbReference type="GO" id="GO:0036297">
    <property type="term" value="P:interstrand cross-link repair"/>
    <property type="evidence" value="ECO:0007669"/>
    <property type="project" value="Ensembl"/>
</dbReference>
<comment type="subcellular location">
    <subcellularLocation>
        <location evidence="4">Chromosome</location>
        <location evidence="4">Telomere</location>
    </subcellularLocation>
    <subcellularLocation>
        <location evidence="3">Cytoplasm</location>
        <location evidence="3">Cytoskeleton</location>
        <location evidence="3">Microtubule organizing center</location>
        <location evidence="3">Centrosome</location>
    </subcellularLocation>
    <subcellularLocation>
        <location evidence="2">Nucleus</location>
    </subcellularLocation>
</comment>